<dbReference type="SUPFAM" id="SSF53850">
    <property type="entry name" value="Periplasmic binding protein-like II"/>
    <property type="match status" value="1"/>
</dbReference>
<organism evidence="6 7">
    <name type="scientific">Entomospira culicis</name>
    <dbReference type="NCBI Taxonomy" id="2719989"/>
    <lineage>
        <taxon>Bacteria</taxon>
        <taxon>Pseudomonadati</taxon>
        <taxon>Spirochaetota</taxon>
        <taxon>Spirochaetia</taxon>
        <taxon>Spirochaetales</taxon>
        <taxon>Spirochaetaceae</taxon>
        <taxon>Entomospira</taxon>
    </lineage>
</organism>
<dbReference type="GO" id="GO:0042597">
    <property type="term" value="C:periplasmic space"/>
    <property type="evidence" value="ECO:0007669"/>
    <property type="project" value="UniProtKB-SubCell"/>
</dbReference>
<feature type="chain" id="PRO_5037493181" evidence="5">
    <location>
        <begin position="21"/>
        <end position="346"/>
    </location>
</feature>
<evidence type="ECO:0000256" key="5">
    <source>
        <dbReference type="SAM" id="SignalP"/>
    </source>
</evidence>
<dbReference type="Proteomes" id="UP000778951">
    <property type="component" value="Unassembled WGS sequence"/>
</dbReference>
<gene>
    <name evidence="6" type="ORF">HCT48_06220</name>
</gene>
<dbReference type="PROSITE" id="PS51257">
    <property type="entry name" value="PROKAR_LIPOPROTEIN"/>
    <property type="match status" value="1"/>
</dbReference>
<comment type="subcellular location">
    <subcellularLocation>
        <location evidence="1">Periplasm</location>
    </subcellularLocation>
</comment>
<sequence>MKSKLMLVAMAMIFALSSCGGSGEKREINLFNWTYFIPDQVLTDFRRETGIRVHLDTYDSNDTMYAKLLTQSANYDVVVPSGDYVSMMIAQGMLQPLDKSLLPNFANFNADILSYIDFDPGNVYSVPYALGATGINVNTNMVQEYESSWRMFERSDLARRMTLMNDSRDVLGVALKYLGYSANSTNPTEIQEARDWVIANWKPNVLKFDAEMFGKDFASRNTWVAHGFPEVVLKELEGDNIFEHYAFLLPKEGGLIYLDNMVIMANAPNPELAHELINYILRLDVHAFIMDEFWYPTLMPDAESLRTVTVPYSIEGLFTNNYEFRANVGDAVSYYNDAWNAIMRSN</sequence>
<evidence type="ECO:0000313" key="7">
    <source>
        <dbReference type="Proteomes" id="UP000778951"/>
    </source>
</evidence>
<dbReference type="InterPro" id="IPR006059">
    <property type="entry name" value="SBP"/>
</dbReference>
<dbReference type="AlphaFoldDB" id="A0A968GFX9"/>
<evidence type="ECO:0000256" key="3">
    <source>
        <dbReference type="ARBA" id="ARBA00022729"/>
    </source>
</evidence>
<dbReference type="PANTHER" id="PTHR30222:SF17">
    <property type="entry name" value="SPERMIDINE_PUTRESCINE-BINDING PERIPLASMIC PROTEIN"/>
    <property type="match status" value="1"/>
</dbReference>
<protein>
    <submittedName>
        <fullName evidence="6">Extracellular solute-binding protein</fullName>
    </submittedName>
</protein>
<evidence type="ECO:0000256" key="4">
    <source>
        <dbReference type="ARBA" id="ARBA00022764"/>
    </source>
</evidence>
<accession>A0A968GFX9</accession>
<proteinExistence type="predicted"/>
<feature type="signal peptide" evidence="5">
    <location>
        <begin position="1"/>
        <end position="20"/>
    </location>
</feature>
<keyword evidence="3 5" id="KW-0732">Signal</keyword>
<dbReference type="PIRSF" id="PIRSF019574">
    <property type="entry name" value="Periplasmic_polyamine_BP"/>
    <property type="match status" value="1"/>
</dbReference>
<evidence type="ECO:0000256" key="1">
    <source>
        <dbReference type="ARBA" id="ARBA00004418"/>
    </source>
</evidence>
<comment type="caution">
    <text evidence="6">The sequence shown here is derived from an EMBL/GenBank/DDBJ whole genome shotgun (WGS) entry which is preliminary data.</text>
</comment>
<dbReference type="RefSeq" id="WP_167695883.1">
    <property type="nucleotide sequence ID" value="NZ_CP118181.1"/>
</dbReference>
<dbReference type="EMBL" id="JAATLM010000001">
    <property type="protein sequence ID" value="NIZ69804.1"/>
    <property type="molecule type" value="Genomic_DNA"/>
</dbReference>
<dbReference type="Gene3D" id="3.40.190.10">
    <property type="entry name" value="Periplasmic binding protein-like II"/>
    <property type="match status" value="2"/>
</dbReference>
<dbReference type="GO" id="GO:0015846">
    <property type="term" value="P:polyamine transport"/>
    <property type="evidence" value="ECO:0007669"/>
    <property type="project" value="InterPro"/>
</dbReference>
<reference evidence="6" key="1">
    <citation type="submission" date="2020-03" db="EMBL/GenBank/DDBJ databases">
        <title>Spirochaetal bacteria isolated from arthropods constitute a novel genus Entomospira genus novum within the order Spirochaetales.</title>
        <authorList>
            <person name="Grana-Miraglia L."/>
            <person name="Sikutova S."/>
            <person name="Fingerle V."/>
            <person name="Sing A."/>
            <person name="Castillo-Ramirez S."/>
            <person name="Margos G."/>
            <person name="Rudolf I."/>
        </authorList>
    </citation>
    <scope>NUCLEOTIDE SEQUENCE</scope>
    <source>
        <strain evidence="6">BR149</strain>
    </source>
</reference>
<evidence type="ECO:0000313" key="6">
    <source>
        <dbReference type="EMBL" id="NIZ69804.1"/>
    </source>
</evidence>
<dbReference type="PANTHER" id="PTHR30222">
    <property type="entry name" value="SPERMIDINE/PUTRESCINE-BINDING PERIPLASMIC PROTEIN"/>
    <property type="match status" value="1"/>
</dbReference>
<name>A0A968GFX9_9SPIO</name>
<dbReference type="Pfam" id="PF13416">
    <property type="entry name" value="SBP_bac_8"/>
    <property type="match status" value="1"/>
</dbReference>
<keyword evidence="4" id="KW-0574">Periplasm</keyword>
<dbReference type="GO" id="GO:0019808">
    <property type="term" value="F:polyamine binding"/>
    <property type="evidence" value="ECO:0007669"/>
    <property type="project" value="InterPro"/>
</dbReference>
<dbReference type="InterPro" id="IPR001188">
    <property type="entry name" value="Sperm_putr-bd"/>
</dbReference>
<keyword evidence="2" id="KW-0813">Transport</keyword>
<dbReference type="PRINTS" id="PR00909">
    <property type="entry name" value="SPERMDNBNDNG"/>
</dbReference>
<evidence type="ECO:0000256" key="2">
    <source>
        <dbReference type="ARBA" id="ARBA00022448"/>
    </source>
</evidence>
<keyword evidence="7" id="KW-1185">Reference proteome</keyword>